<comment type="cofactor">
    <cofactor evidence="8">
        <name>Zn(2+)</name>
        <dbReference type="ChEBI" id="CHEBI:29105"/>
    </cofactor>
    <text evidence="8">Binds 2 Zn(2+) ions per monomer.</text>
</comment>
<evidence type="ECO:0000313" key="12">
    <source>
        <dbReference type="EMBL" id="PIR88129.1"/>
    </source>
</evidence>
<dbReference type="InterPro" id="IPR012724">
    <property type="entry name" value="DnaJ"/>
</dbReference>
<dbReference type="GO" id="GO:0031072">
    <property type="term" value="F:heat shock protein binding"/>
    <property type="evidence" value="ECO:0007669"/>
    <property type="project" value="InterPro"/>
</dbReference>
<dbReference type="Gene3D" id="1.10.287.110">
    <property type="entry name" value="DnaJ domain"/>
    <property type="match status" value="1"/>
</dbReference>
<feature type="binding site" evidence="8">
    <location>
        <position position="150"/>
    </location>
    <ligand>
        <name>Zn(2+)</name>
        <dbReference type="ChEBI" id="CHEBI:29105"/>
        <label>1</label>
    </ligand>
</feature>
<dbReference type="NCBIfam" id="NF008035">
    <property type="entry name" value="PRK10767.1"/>
    <property type="match status" value="1"/>
</dbReference>
<evidence type="ECO:0000256" key="2">
    <source>
        <dbReference type="ARBA" id="ARBA00022737"/>
    </source>
</evidence>
<dbReference type="CDD" id="cd10747">
    <property type="entry name" value="DnaJ_C"/>
    <property type="match status" value="1"/>
</dbReference>
<evidence type="ECO:0000256" key="1">
    <source>
        <dbReference type="ARBA" id="ARBA00022723"/>
    </source>
</evidence>
<dbReference type="InterPro" id="IPR001305">
    <property type="entry name" value="HSP_DnaJ_Cys-rich_dom"/>
</dbReference>
<accession>A0A2H0UNX7</accession>
<dbReference type="Gene3D" id="2.60.260.20">
    <property type="entry name" value="Urease metallochaperone UreE, N-terminal domain"/>
    <property type="match status" value="2"/>
</dbReference>
<dbReference type="GO" id="GO:0009408">
    <property type="term" value="P:response to heat"/>
    <property type="evidence" value="ECO:0007669"/>
    <property type="project" value="InterPro"/>
</dbReference>
<dbReference type="HAMAP" id="MF_01152">
    <property type="entry name" value="DnaJ"/>
    <property type="match status" value="1"/>
</dbReference>
<feature type="zinc finger region" description="CR-type" evidence="9">
    <location>
        <begin position="137"/>
        <end position="219"/>
    </location>
</feature>
<dbReference type="CDD" id="cd10719">
    <property type="entry name" value="DnaJ_zf"/>
    <property type="match status" value="1"/>
</dbReference>
<evidence type="ECO:0000256" key="8">
    <source>
        <dbReference type="HAMAP-Rule" id="MF_01152"/>
    </source>
</evidence>
<evidence type="ECO:0000256" key="5">
    <source>
        <dbReference type="ARBA" id="ARBA00023186"/>
    </source>
</evidence>
<evidence type="ECO:0000313" key="13">
    <source>
        <dbReference type="Proteomes" id="UP000230903"/>
    </source>
</evidence>
<feature type="binding site" evidence="8">
    <location>
        <position position="196"/>
    </location>
    <ligand>
        <name>Zn(2+)</name>
        <dbReference type="ChEBI" id="CHEBI:29105"/>
        <label>2</label>
    </ligand>
</feature>
<dbReference type="Proteomes" id="UP000230903">
    <property type="component" value="Unassembled WGS sequence"/>
</dbReference>
<keyword evidence="8" id="KW-0235">DNA replication</keyword>
<comment type="caution">
    <text evidence="12">The sequence shown here is derived from an EMBL/GenBank/DDBJ whole genome shotgun (WGS) entry which is preliminary data.</text>
</comment>
<organism evidence="12 13">
    <name type="scientific">Candidatus Harrisonbacteria bacterium CG10_big_fil_rev_8_21_14_0_10_45_28</name>
    <dbReference type="NCBI Taxonomy" id="1974586"/>
    <lineage>
        <taxon>Bacteria</taxon>
        <taxon>Candidatus Harrisoniibacteriota</taxon>
    </lineage>
</organism>
<feature type="repeat" description="CXXCXGXG motif" evidence="8">
    <location>
        <begin position="167"/>
        <end position="174"/>
    </location>
</feature>
<comment type="function">
    <text evidence="8">Participates actively in the response to hyperosmotic and heat shock by preventing the aggregation of stress-denatured proteins and by disaggregating proteins, also in an autonomous, DnaK-independent fashion. Unfolded proteins bind initially to DnaJ; upon interaction with the DnaJ-bound protein, DnaK hydrolyzes its bound ATP, resulting in the formation of a stable complex. GrpE releases ADP from DnaK; ATP binding to DnaK triggers the release of the substrate protein, thus completing the reaction cycle. Several rounds of ATP-dependent interactions between DnaJ, DnaK and GrpE are required for fully efficient folding. Also involved, together with DnaK and GrpE, in the DNA replication of plasmids through activation of initiation proteins.</text>
</comment>
<dbReference type="InterPro" id="IPR036869">
    <property type="entry name" value="J_dom_sf"/>
</dbReference>
<feature type="binding site" evidence="8">
    <location>
        <position position="207"/>
    </location>
    <ligand>
        <name>Zn(2+)</name>
        <dbReference type="ChEBI" id="CHEBI:29105"/>
        <label>1</label>
    </ligand>
</feature>
<keyword evidence="2 8" id="KW-0677">Repeat</keyword>
<sequence length="360" mass="39545">MLKDYYEVLGINKSASEEEVKRAYRRLAHKYHPDRAEGDEKKFKEINEAYQTLSNKQKRAQYDQSGPNFSDINQGQGFSGFDFSGFSSAGGMNFEDLGDLGDLFENFFSGTSKRKTYTHGNDLQTIQEITLEEAHSGITKEIQYQSLEACLTCSGFGYEKKAGSKTCEKCTGKGEVKEVKKSFFGTFSQVRACDKCGGTGQIPNEVCQICKGDGRAPANKKIRVEIASGVDSGQLIKVAGAGEAGLRNAKSGDLYIQIQIKPHKVFIRHGSDLVIHHKVNLIDVLLNNPIEVPTINGSPHELKIAPGTNLNEKIKISGAGMSRLHQASHGDMYVLLDISAPKNLSSKAKKLLQDLDEEIS</sequence>
<dbReference type="InterPro" id="IPR036410">
    <property type="entry name" value="HSP_DnaJ_Cys-rich_dom_sf"/>
</dbReference>
<feature type="binding site" evidence="8">
    <location>
        <position position="167"/>
    </location>
    <ligand>
        <name>Zn(2+)</name>
        <dbReference type="ChEBI" id="CHEBI:29105"/>
        <label>2</label>
    </ligand>
</feature>
<keyword evidence="8" id="KW-0346">Stress response</keyword>
<comment type="domain">
    <text evidence="8">The J domain is necessary and sufficient to stimulate DnaK ATPase activity. Zinc center 1 plays an important role in the autonomous, DnaK-independent chaperone activity of DnaJ. Zinc center 2 is essential for interaction with DnaK and for DnaJ activity.</text>
</comment>
<keyword evidence="3 8" id="KW-0863">Zinc-finger</keyword>
<keyword evidence="5 8" id="KW-0143">Chaperone</keyword>
<dbReference type="GO" id="GO:0005524">
    <property type="term" value="F:ATP binding"/>
    <property type="evidence" value="ECO:0007669"/>
    <property type="project" value="InterPro"/>
</dbReference>
<feature type="repeat" description="CXXCXGXG motif" evidence="8">
    <location>
        <begin position="207"/>
        <end position="214"/>
    </location>
</feature>
<evidence type="ECO:0000256" key="7">
    <source>
        <dbReference type="ARBA" id="ARBA00067609"/>
    </source>
</evidence>
<dbReference type="FunFam" id="2.10.230.10:FF:000002">
    <property type="entry name" value="Molecular chaperone DnaJ"/>
    <property type="match status" value="1"/>
</dbReference>
<dbReference type="SMART" id="SM00271">
    <property type="entry name" value="DnaJ"/>
    <property type="match status" value="1"/>
</dbReference>
<evidence type="ECO:0000256" key="6">
    <source>
        <dbReference type="ARBA" id="ARBA00061004"/>
    </source>
</evidence>
<keyword evidence="4 8" id="KW-0862">Zinc</keyword>
<dbReference type="InterPro" id="IPR002939">
    <property type="entry name" value="DnaJ_C"/>
</dbReference>
<comment type="similarity">
    <text evidence="6 8">Belongs to the DnaJ family.</text>
</comment>
<dbReference type="InterPro" id="IPR018253">
    <property type="entry name" value="DnaJ_domain_CS"/>
</dbReference>
<dbReference type="SUPFAM" id="SSF49493">
    <property type="entry name" value="HSP40/DnaJ peptide-binding domain"/>
    <property type="match status" value="2"/>
</dbReference>
<evidence type="ECO:0000259" key="10">
    <source>
        <dbReference type="PROSITE" id="PS50076"/>
    </source>
</evidence>
<dbReference type="SUPFAM" id="SSF57938">
    <property type="entry name" value="DnaJ/Hsp40 cysteine-rich domain"/>
    <property type="match status" value="1"/>
</dbReference>
<evidence type="ECO:0000256" key="3">
    <source>
        <dbReference type="ARBA" id="ARBA00022771"/>
    </source>
</evidence>
<dbReference type="GO" id="GO:0006260">
    <property type="term" value="P:DNA replication"/>
    <property type="evidence" value="ECO:0007669"/>
    <property type="project" value="UniProtKB-KW"/>
</dbReference>
<dbReference type="InterPro" id="IPR001623">
    <property type="entry name" value="DnaJ_domain"/>
</dbReference>
<dbReference type="EMBL" id="PFBC01000015">
    <property type="protein sequence ID" value="PIR88129.1"/>
    <property type="molecule type" value="Genomic_DNA"/>
</dbReference>
<feature type="domain" description="J" evidence="10">
    <location>
        <begin position="4"/>
        <end position="66"/>
    </location>
</feature>
<feature type="domain" description="CR-type" evidence="11">
    <location>
        <begin position="137"/>
        <end position="219"/>
    </location>
</feature>
<dbReference type="CDD" id="cd06257">
    <property type="entry name" value="DnaJ"/>
    <property type="match status" value="1"/>
</dbReference>
<feature type="binding site" evidence="8">
    <location>
        <position position="153"/>
    </location>
    <ligand>
        <name>Zn(2+)</name>
        <dbReference type="ChEBI" id="CHEBI:29105"/>
        <label>1</label>
    </ligand>
</feature>
<reference evidence="13" key="1">
    <citation type="submission" date="2017-09" db="EMBL/GenBank/DDBJ databases">
        <title>Depth-based differentiation of microbial function through sediment-hosted aquifers and enrichment of novel symbionts in the deep terrestrial subsurface.</title>
        <authorList>
            <person name="Probst A.J."/>
            <person name="Ladd B."/>
            <person name="Jarett J.K."/>
            <person name="Geller-Mcgrath D.E."/>
            <person name="Sieber C.M.K."/>
            <person name="Emerson J.B."/>
            <person name="Anantharaman K."/>
            <person name="Thomas B.C."/>
            <person name="Malmstrom R."/>
            <person name="Stieglmeier M."/>
            <person name="Klingl A."/>
            <person name="Woyke T."/>
            <person name="Ryan C.M."/>
            <person name="Banfield J.F."/>
        </authorList>
    </citation>
    <scope>NUCLEOTIDE SEQUENCE [LARGE SCALE GENOMIC DNA]</scope>
</reference>
<dbReference type="PRINTS" id="PR00625">
    <property type="entry name" value="JDOMAIN"/>
</dbReference>
<feature type="binding site" evidence="8">
    <location>
        <position position="210"/>
    </location>
    <ligand>
        <name>Zn(2+)</name>
        <dbReference type="ChEBI" id="CHEBI:29105"/>
        <label>1</label>
    </ligand>
</feature>
<keyword evidence="8" id="KW-0963">Cytoplasm</keyword>
<evidence type="ECO:0000259" key="11">
    <source>
        <dbReference type="PROSITE" id="PS51188"/>
    </source>
</evidence>
<dbReference type="PROSITE" id="PS00636">
    <property type="entry name" value="DNAJ_1"/>
    <property type="match status" value="1"/>
</dbReference>
<evidence type="ECO:0000256" key="4">
    <source>
        <dbReference type="ARBA" id="ARBA00022833"/>
    </source>
</evidence>
<dbReference type="GO" id="GO:0051082">
    <property type="term" value="F:unfolded protein binding"/>
    <property type="evidence" value="ECO:0007669"/>
    <property type="project" value="UniProtKB-UniRule"/>
</dbReference>
<feature type="repeat" description="CXXCXGXG motif" evidence="8">
    <location>
        <begin position="150"/>
        <end position="157"/>
    </location>
</feature>
<dbReference type="Gene3D" id="2.10.230.10">
    <property type="entry name" value="Heat shock protein DnaJ, cysteine-rich domain"/>
    <property type="match status" value="1"/>
</dbReference>
<comment type="subcellular location">
    <subcellularLocation>
        <location evidence="8">Cytoplasm</location>
    </subcellularLocation>
</comment>
<dbReference type="SUPFAM" id="SSF46565">
    <property type="entry name" value="Chaperone J-domain"/>
    <property type="match status" value="1"/>
</dbReference>
<dbReference type="GO" id="GO:0042026">
    <property type="term" value="P:protein refolding"/>
    <property type="evidence" value="ECO:0007669"/>
    <property type="project" value="TreeGrafter"/>
</dbReference>
<dbReference type="Pfam" id="PF01556">
    <property type="entry name" value="DnaJ_C"/>
    <property type="match status" value="1"/>
</dbReference>
<feature type="repeat" description="CXXCXGXG motif" evidence="8">
    <location>
        <begin position="193"/>
        <end position="200"/>
    </location>
</feature>
<proteinExistence type="inferred from homology"/>
<dbReference type="PANTHER" id="PTHR43096">
    <property type="entry name" value="DNAJ HOMOLOG 1, MITOCHONDRIAL-RELATED"/>
    <property type="match status" value="1"/>
</dbReference>
<comment type="subunit">
    <text evidence="8">Homodimer.</text>
</comment>
<dbReference type="GO" id="GO:0008270">
    <property type="term" value="F:zinc ion binding"/>
    <property type="evidence" value="ECO:0007669"/>
    <property type="project" value="UniProtKB-UniRule"/>
</dbReference>
<keyword evidence="1 8" id="KW-0479">Metal-binding</keyword>
<dbReference type="InterPro" id="IPR008971">
    <property type="entry name" value="HSP40/DnaJ_pept-bd"/>
</dbReference>
<evidence type="ECO:0000256" key="9">
    <source>
        <dbReference type="PROSITE-ProRule" id="PRU00546"/>
    </source>
</evidence>
<gene>
    <name evidence="8" type="primary">dnaJ</name>
    <name evidence="12" type="ORF">COU10_00880</name>
</gene>
<dbReference type="Pfam" id="PF00226">
    <property type="entry name" value="DnaJ"/>
    <property type="match status" value="1"/>
</dbReference>
<dbReference type="AlphaFoldDB" id="A0A2H0UNX7"/>
<dbReference type="PROSITE" id="PS50076">
    <property type="entry name" value="DNAJ_2"/>
    <property type="match status" value="1"/>
</dbReference>
<name>A0A2H0UNX7_9BACT</name>
<dbReference type="PROSITE" id="PS51188">
    <property type="entry name" value="ZF_CR"/>
    <property type="match status" value="1"/>
</dbReference>
<feature type="binding site" evidence="8">
    <location>
        <position position="193"/>
    </location>
    <ligand>
        <name>Zn(2+)</name>
        <dbReference type="ChEBI" id="CHEBI:29105"/>
        <label>2</label>
    </ligand>
</feature>
<dbReference type="PANTHER" id="PTHR43096:SF10">
    <property type="entry name" value="CHAPERONE PROTEIN DNAJ A6, CHLOROPLASTIC"/>
    <property type="match status" value="1"/>
</dbReference>
<dbReference type="GO" id="GO:0005737">
    <property type="term" value="C:cytoplasm"/>
    <property type="evidence" value="ECO:0007669"/>
    <property type="project" value="UniProtKB-SubCell"/>
</dbReference>
<dbReference type="Pfam" id="PF00684">
    <property type="entry name" value="DnaJ_CXXCXGXG"/>
    <property type="match status" value="1"/>
</dbReference>
<feature type="binding site" evidence="8">
    <location>
        <position position="170"/>
    </location>
    <ligand>
        <name>Zn(2+)</name>
        <dbReference type="ChEBI" id="CHEBI:29105"/>
        <label>2</label>
    </ligand>
</feature>
<protein>
    <recommendedName>
        <fullName evidence="7 8">Chaperone protein DnaJ</fullName>
    </recommendedName>
</protein>